<dbReference type="Proteomes" id="UP001190700">
    <property type="component" value="Unassembled WGS sequence"/>
</dbReference>
<evidence type="ECO:0000313" key="2">
    <source>
        <dbReference type="EMBL" id="KAK3252628.1"/>
    </source>
</evidence>
<protein>
    <submittedName>
        <fullName evidence="2">Uncharacterized protein</fullName>
    </submittedName>
</protein>
<accession>A0AAE0CCP0</accession>
<name>A0AAE0CCP0_9CHLO</name>
<dbReference type="AlphaFoldDB" id="A0AAE0CCP0"/>
<organism evidence="2 3">
    <name type="scientific">Cymbomonas tetramitiformis</name>
    <dbReference type="NCBI Taxonomy" id="36881"/>
    <lineage>
        <taxon>Eukaryota</taxon>
        <taxon>Viridiplantae</taxon>
        <taxon>Chlorophyta</taxon>
        <taxon>Pyramimonadophyceae</taxon>
        <taxon>Pyramimonadales</taxon>
        <taxon>Pyramimonadaceae</taxon>
        <taxon>Cymbomonas</taxon>
    </lineage>
</organism>
<feature type="compositionally biased region" description="Polar residues" evidence="1">
    <location>
        <begin position="317"/>
        <end position="335"/>
    </location>
</feature>
<comment type="caution">
    <text evidence="2">The sequence shown here is derived from an EMBL/GenBank/DDBJ whole genome shotgun (WGS) entry which is preliminary data.</text>
</comment>
<sequence>MPTHFFGQEFIWLLHKFVDFLGFEVNADKCEGPDQCLEFFGIELSTADEVCTARSSENRTLVVQAKVDEIRRLGSLGGAQVPRTKLEGLLGLLAFCGQVVHGLSLYTRWQNSTGGSGKTGRTREPCTPATKKAIEKLKRKEHFGLAVGDGAHWRIMLAGPTKEDGLTLWAYDLLKGKNTAGDKAAKRMLNEMKTWAAELSKLIGEPVIARQMESSQQSAQDGYICGVWVSLAAEAWTQFRQEGAEGHWPTYFANEVSKWGATDRQAVNKYRKSLQIRVKANMDAQAARAVAMDSEDDEVETLSTTLTTSDRFRETNNTETQQTKVTEANETTQTDNCHHTRQEKRQDRQ</sequence>
<reference evidence="2 3" key="1">
    <citation type="journal article" date="2015" name="Genome Biol. Evol.">
        <title>Comparative Genomics of a Bacterivorous Green Alga Reveals Evolutionary Causalities and Consequences of Phago-Mixotrophic Mode of Nutrition.</title>
        <authorList>
            <person name="Burns J.A."/>
            <person name="Paasch A."/>
            <person name="Narechania A."/>
            <person name="Kim E."/>
        </authorList>
    </citation>
    <scope>NUCLEOTIDE SEQUENCE [LARGE SCALE GENOMIC DNA]</scope>
    <source>
        <strain evidence="2 3">PLY_AMNH</strain>
    </source>
</reference>
<evidence type="ECO:0000256" key="1">
    <source>
        <dbReference type="SAM" id="MobiDB-lite"/>
    </source>
</evidence>
<proteinExistence type="predicted"/>
<gene>
    <name evidence="2" type="ORF">CYMTET_38089</name>
</gene>
<keyword evidence="3" id="KW-1185">Reference proteome</keyword>
<feature type="region of interest" description="Disordered" evidence="1">
    <location>
        <begin position="289"/>
        <end position="349"/>
    </location>
</feature>
<evidence type="ECO:0000313" key="3">
    <source>
        <dbReference type="Proteomes" id="UP001190700"/>
    </source>
</evidence>
<feature type="compositionally biased region" description="Basic and acidic residues" evidence="1">
    <location>
        <begin position="336"/>
        <end position="349"/>
    </location>
</feature>
<dbReference type="EMBL" id="LGRX02025320">
    <property type="protein sequence ID" value="KAK3252628.1"/>
    <property type="molecule type" value="Genomic_DNA"/>
</dbReference>